<dbReference type="Proteomes" id="UP000094070">
    <property type="component" value="Unassembled WGS sequence"/>
</dbReference>
<name>A0A1E5E636_9VIBR</name>
<feature type="region of interest" description="Disordered" evidence="6">
    <location>
        <begin position="1"/>
        <end position="22"/>
    </location>
</feature>
<dbReference type="eggNOG" id="COG3765">
    <property type="taxonomic scope" value="Bacteria"/>
</dbReference>
<dbReference type="PANTHER" id="PTHR32309:SF13">
    <property type="entry name" value="FERRIC ENTEROBACTIN TRANSPORT PROTEIN FEPE"/>
    <property type="match status" value="1"/>
</dbReference>
<proteinExistence type="predicted"/>
<keyword evidence="10" id="KW-1185">Reference proteome</keyword>
<evidence type="ECO:0000256" key="5">
    <source>
        <dbReference type="ARBA" id="ARBA00023136"/>
    </source>
</evidence>
<dbReference type="GO" id="GO:0004713">
    <property type="term" value="F:protein tyrosine kinase activity"/>
    <property type="evidence" value="ECO:0007669"/>
    <property type="project" value="TreeGrafter"/>
</dbReference>
<dbReference type="GO" id="GO:0005886">
    <property type="term" value="C:plasma membrane"/>
    <property type="evidence" value="ECO:0007669"/>
    <property type="project" value="UniProtKB-SubCell"/>
</dbReference>
<feature type="domain" description="Polysaccharide chain length determinant N-terminal" evidence="8">
    <location>
        <begin position="36"/>
        <end position="119"/>
    </location>
</feature>
<accession>A0A1E5E636</accession>
<dbReference type="Pfam" id="PF02706">
    <property type="entry name" value="Wzz"/>
    <property type="match status" value="1"/>
</dbReference>
<keyword evidence="5 7" id="KW-0472">Membrane</keyword>
<evidence type="ECO:0000313" key="9">
    <source>
        <dbReference type="EMBL" id="OEF29489.1"/>
    </source>
</evidence>
<dbReference type="PANTHER" id="PTHR32309">
    <property type="entry name" value="TYROSINE-PROTEIN KINASE"/>
    <property type="match status" value="1"/>
</dbReference>
<dbReference type="InterPro" id="IPR003856">
    <property type="entry name" value="LPS_length_determ_N"/>
</dbReference>
<evidence type="ECO:0000313" key="10">
    <source>
        <dbReference type="Proteomes" id="UP000094070"/>
    </source>
</evidence>
<dbReference type="SUPFAM" id="SSF160355">
    <property type="entry name" value="Bacterial polysaccharide co-polymerase-like"/>
    <property type="match status" value="1"/>
</dbReference>
<evidence type="ECO:0000256" key="6">
    <source>
        <dbReference type="SAM" id="MobiDB-lite"/>
    </source>
</evidence>
<feature type="transmembrane region" description="Helical" evidence="7">
    <location>
        <begin position="357"/>
        <end position="381"/>
    </location>
</feature>
<protein>
    <recommendedName>
        <fullName evidence="8">Polysaccharide chain length determinant N-terminal domain-containing protein</fullName>
    </recommendedName>
</protein>
<keyword evidence="4 7" id="KW-1133">Transmembrane helix</keyword>
<dbReference type="EMBL" id="AJYK02000008">
    <property type="protein sequence ID" value="OEF29489.1"/>
    <property type="molecule type" value="Genomic_DNA"/>
</dbReference>
<dbReference type="AlphaFoldDB" id="A0A1E5E636"/>
<evidence type="ECO:0000256" key="4">
    <source>
        <dbReference type="ARBA" id="ARBA00022989"/>
    </source>
</evidence>
<gene>
    <name evidence="9" type="ORF">A1QC_04395</name>
</gene>
<sequence>MPFSGVHVSQPQPPTQHSTEQATVHPHYYYPQQQEDEIDLRELFAALWQGKWIIIACTLVCTVLAIVYALIAKEQWSSTAKIAQPQVSDYSEYQNQVMQFQPIFDVYQDDGTVLVSNALQGLTQANSLYRLFIDEFNSSSNKKAFLETSPVFQKDKDLLDDSSNEDSVRKLYYDWYKLLSIKPEDAKQLNSTYVMTASAETSQDSFDMLKSYIQFIDEKVHRKVINNLVATISSKENELHQQSIMLTKQAQQRLIVEKERSEYALTIAQAAGVTKPLQNFGDKELFAINLGSDALKAKVEALSKVKNLSVIEPRLEQLNSKLEQIEKLKINDGIRFSAYSYLEQPEKMVFRDKPKRAVITFFGLLLGGGIGIVFVMCRFVFTRKK</sequence>
<dbReference type="eggNOG" id="COG3206">
    <property type="taxonomic scope" value="Bacteria"/>
</dbReference>
<organism evidence="9 10">
    <name type="scientific">Vibrio rumoiensis 1S-45</name>
    <dbReference type="NCBI Taxonomy" id="1188252"/>
    <lineage>
        <taxon>Bacteria</taxon>
        <taxon>Pseudomonadati</taxon>
        <taxon>Pseudomonadota</taxon>
        <taxon>Gammaproteobacteria</taxon>
        <taxon>Vibrionales</taxon>
        <taxon>Vibrionaceae</taxon>
        <taxon>Vibrio</taxon>
    </lineage>
</organism>
<dbReference type="InterPro" id="IPR050445">
    <property type="entry name" value="Bact_polysacc_biosynth/exp"/>
</dbReference>
<comment type="subcellular location">
    <subcellularLocation>
        <location evidence="1">Cell membrane</location>
        <topology evidence="1">Multi-pass membrane protein</topology>
    </subcellularLocation>
</comment>
<dbReference type="OrthoDB" id="9775724at2"/>
<evidence type="ECO:0000256" key="7">
    <source>
        <dbReference type="SAM" id="Phobius"/>
    </source>
</evidence>
<dbReference type="STRING" id="1188252.A1QC_04395"/>
<evidence type="ECO:0000259" key="8">
    <source>
        <dbReference type="Pfam" id="PF02706"/>
    </source>
</evidence>
<keyword evidence="3 7" id="KW-0812">Transmembrane</keyword>
<dbReference type="Gene3D" id="3.30.1890.10">
    <property type="entry name" value="FepE-like"/>
    <property type="match status" value="1"/>
</dbReference>
<evidence type="ECO:0000256" key="2">
    <source>
        <dbReference type="ARBA" id="ARBA00022475"/>
    </source>
</evidence>
<feature type="compositionally biased region" description="Polar residues" evidence="6">
    <location>
        <begin position="7"/>
        <end position="22"/>
    </location>
</feature>
<reference evidence="9 10" key="1">
    <citation type="journal article" date="2012" name="Science">
        <title>Ecological populations of bacteria act as socially cohesive units of antibiotic production and resistance.</title>
        <authorList>
            <person name="Cordero O.X."/>
            <person name="Wildschutte H."/>
            <person name="Kirkup B."/>
            <person name="Proehl S."/>
            <person name="Ngo L."/>
            <person name="Hussain F."/>
            <person name="Le Roux F."/>
            <person name="Mincer T."/>
            <person name="Polz M.F."/>
        </authorList>
    </citation>
    <scope>NUCLEOTIDE SEQUENCE [LARGE SCALE GENOMIC DNA]</scope>
    <source>
        <strain evidence="9 10">1S-45</strain>
    </source>
</reference>
<keyword evidence="2" id="KW-1003">Cell membrane</keyword>
<feature type="transmembrane region" description="Helical" evidence="7">
    <location>
        <begin position="52"/>
        <end position="71"/>
    </location>
</feature>
<comment type="caution">
    <text evidence="9">The sequence shown here is derived from an EMBL/GenBank/DDBJ whole genome shotgun (WGS) entry which is preliminary data.</text>
</comment>
<evidence type="ECO:0000256" key="1">
    <source>
        <dbReference type="ARBA" id="ARBA00004651"/>
    </source>
</evidence>
<dbReference type="RefSeq" id="WP_017026685.1">
    <property type="nucleotide sequence ID" value="NZ_AJYK02000008.1"/>
</dbReference>
<evidence type="ECO:0000256" key="3">
    <source>
        <dbReference type="ARBA" id="ARBA00022692"/>
    </source>
</evidence>